<dbReference type="PANTHER" id="PTHR43065:SF50">
    <property type="entry name" value="HISTIDINE KINASE"/>
    <property type="match status" value="1"/>
</dbReference>
<name>A0AAU7C966_9BACT</name>
<dbReference type="SMART" id="SM00388">
    <property type="entry name" value="HisKA"/>
    <property type="match status" value="1"/>
</dbReference>
<keyword evidence="8" id="KW-0067">ATP-binding</keyword>
<dbReference type="PROSITE" id="PS50110">
    <property type="entry name" value="RESPONSE_REGULATORY"/>
    <property type="match status" value="1"/>
</dbReference>
<keyword evidence="3 4" id="KW-0597">Phosphoprotein</keyword>
<feature type="domain" description="Histidine kinase" evidence="6">
    <location>
        <begin position="224"/>
        <end position="470"/>
    </location>
</feature>
<dbReference type="Gene3D" id="3.30.565.10">
    <property type="entry name" value="Histidine kinase-like ATPase, C-terminal domain"/>
    <property type="match status" value="1"/>
</dbReference>
<dbReference type="InterPro" id="IPR036890">
    <property type="entry name" value="HATPase_C_sf"/>
</dbReference>
<gene>
    <name evidence="8" type="ORF">V5E97_25290</name>
</gene>
<feature type="modified residue" description="4-aspartylphosphate" evidence="4">
    <location>
        <position position="52"/>
    </location>
</feature>
<feature type="coiled-coil region" evidence="5">
    <location>
        <begin position="164"/>
        <end position="205"/>
    </location>
</feature>
<dbReference type="SUPFAM" id="SSF47384">
    <property type="entry name" value="Homodimeric domain of signal transducing histidine kinase"/>
    <property type="match status" value="1"/>
</dbReference>
<feature type="domain" description="Response regulatory" evidence="7">
    <location>
        <begin position="3"/>
        <end position="119"/>
    </location>
</feature>
<evidence type="ECO:0000313" key="8">
    <source>
        <dbReference type="EMBL" id="XBH01650.1"/>
    </source>
</evidence>
<dbReference type="Gene3D" id="3.40.50.2300">
    <property type="match status" value="1"/>
</dbReference>
<comment type="catalytic activity">
    <reaction evidence="1">
        <text>ATP + protein L-histidine = ADP + protein N-phospho-L-histidine.</text>
        <dbReference type="EC" id="2.7.13.3"/>
    </reaction>
</comment>
<evidence type="ECO:0000259" key="6">
    <source>
        <dbReference type="PROSITE" id="PS50109"/>
    </source>
</evidence>
<evidence type="ECO:0000256" key="3">
    <source>
        <dbReference type="ARBA" id="ARBA00022553"/>
    </source>
</evidence>
<evidence type="ECO:0000256" key="2">
    <source>
        <dbReference type="ARBA" id="ARBA00012438"/>
    </source>
</evidence>
<dbReference type="InterPro" id="IPR005467">
    <property type="entry name" value="His_kinase_dom"/>
</dbReference>
<evidence type="ECO:0000256" key="1">
    <source>
        <dbReference type="ARBA" id="ARBA00000085"/>
    </source>
</evidence>
<keyword evidence="5" id="KW-0175">Coiled coil</keyword>
<dbReference type="EMBL" id="CP155447">
    <property type="protein sequence ID" value="XBH01650.1"/>
    <property type="molecule type" value="Genomic_DNA"/>
</dbReference>
<sequence length="483" mass="52662">MPRVIVVEDSPTQAQHLGFILEEAGFEVVLAPDAETGFRRLNEESFDVVLSDLHLPGDSGFDLCRRLKADPIHRNIPIVVCTSEVDPVNVLRGLQAGADGFVTKQRTPAEILGCVRRVLQRGGTPEPSPRTRVTFLDQEFELAAGREQLLDILVSAFEDVVHINARYRQSAVALREANRKLEQRNLELQRSVESERRAHEELKRAESHLIQNEKMTSLGQLAAGVAHEINNPLAFVINNITILRRDLGSVEAMLSLYREAMAPLAVDRPELVEPIEEFAEKVDLPYILKNLDRLLERTADGAKRIQHIVASLRDFARLDEQELKEADLNRGIASTLDLARGRACELQVALETVLAPLPLVTCYPARINQVVLSLVTNAVDACKPGGRVIVGTCAKEDGVEITVTDTGTGIPPDVLGKIFDPFFTTKSQGKGTGLGLSISYGIVRAHGGTIAVESTSPGGTRIVVDLPIRPPAAGGLIGPLRPS</sequence>
<dbReference type="InterPro" id="IPR001789">
    <property type="entry name" value="Sig_transdc_resp-reg_receiver"/>
</dbReference>
<dbReference type="Pfam" id="PF00072">
    <property type="entry name" value="Response_reg"/>
    <property type="match status" value="1"/>
</dbReference>
<evidence type="ECO:0000259" key="7">
    <source>
        <dbReference type="PROSITE" id="PS50110"/>
    </source>
</evidence>
<dbReference type="PRINTS" id="PR00344">
    <property type="entry name" value="BCTRLSENSOR"/>
</dbReference>
<dbReference type="CDD" id="cd00082">
    <property type="entry name" value="HisKA"/>
    <property type="match status" value="1"/>
</dbReference>
<dbReference type="SUPFAM" id="SSF55874">
    <property type="entry name" value="ATPase domain of HSP90 chaperone/DNA topoisomerase II/histidine kinase"/>
    <property type="match status" value="1"/>
</dbReference>
<dbReference type="Gene3D" id="1.10.287.130">
    <property type="match status" value="1"/>
</dbReference>
<dbReference type="InterPro" id="IPR003661">
    <property type="entry name" value="HisK_dim/P_dom"/>
</dbReference>
<dbReference type="InterPro" id="IPR003594">
    <property type="entry name" value="HATPase_dom"/>
</dbReference>
<keyword evidence="8" id="KW-0547">Nucleotide-binding</keyword>
<organism evidence="8">
    <name type="scientific">Singulisphaera sp. Ch08</name>
    <dbReference type="NCBI Taxonomy" id="3120278"/>
    <lineage>
        <taxon>Bacteria</taxon>
        <taxon>Pseudomonadati</taxon>
        <taxon>Planctomycetota</taxon>
        <taxon>Planctomycetia</taxon>
        <taxon>Isosphaerales</taxon>
        <taxon>Isosphaeraceae</taxon>
        <taxon>Singulisphaera</taxon>
    </lineage>
</organism>
<dbReference type="AlphaFoldDB" id="A0AAU7C966"/>
<dbReference type="GO" id="GO:0000155">
    <property type="term" value="F:phosphorelay sensor kinase activity"/>
    <property type="evidence" value="ECO:0007669"/>
    <property type="project" value="InterPro"/>
</dbReference>
<dbReference type="EC" id="2.7.13.3" evidence="2"/>
<dbReference type="SUPFAM" id="SSF52172">
    <property type="entry name" value="CheY-like"/>
    <property type="match status" value="1"/>
</dbReference>
<dbReference type="Pfam" id="PF02518">
    <property type="entry name" value="HATPase_c"/>
    <property type="match status" value="1"/>
</dbReference>
<protein>
    <recommendedName>
        <fullName evidence="2">histidine kinase</fullName>
        <ecNumber evidence="2">2.7.13.3</ecNumber>
    </recommendedName>
</protein>
<dbReference type="PROSITE" id="PS50109">
    <property type="entry name" value="HIS_KIN"/>
    <property type="match status" value="1"/>
</dbReference>
<dbReference type="SMART" id="SM00448">
    <property type="entry name" value="REC"/>
    <property type="match status" value="1"/>
</dbReference>
<dbReference type="RefSeq" id="WP_406694394.1">
    <property type="nucleotide sequence ID" value="NZ_CP155447.1"/>
</dbReference>
<reference evidence="8" key="1">
    <citation type="submission" date="2024-05" db="EMBL/GenBank/DDBJ databases">
        <title>Planctomycetes of the genus Singulisphaera possess chitinolytic capabilities.</title>
        <authorList>
            <person name="Ivanova A."/>
        </authorList>
    </citation>
    <scope>NUCLEOTIDE SEQUENCE</scope>
    <source>
        <strain evidence="8">Ch08T</strain>
    </source>
</reference>
<evidence type="ECO:0000256" key="5">
    <source>
        <dbReference type="SAM" id="Coils"/>
    </source>
</evidence>
<dbReference type="PANTHER" id="PTHR43065">
    <property type="entry name" value="SENSOR HISTIDINE KINASE"/>
    <property type="match status" value="1"/>
</dbReference>
<dbReference type="SMART" id="SM00387">
    <property type="entry name" value="HATPase_c"/>
    <property type="match status" value="1"/>
</dbReference>
<dbReference type="InterPro" id="IPR011006">
    <property type="entry name" value="CheY-like_superfamily"/>
</dbReference>
<dbReference type="InterPro" id="IPR036097">
    <property type="entry name" value="HisK_dim/P_sf"/>
</dbReference>
<evidence type="ECO:0000256" key="4">
    <source>
        <dbReference type="PROSITE-ProRule" id="PRU00169"/>
    </source>
</evidence>
<dbReference type="GO" id="GO:0005524">
    <property type="term" value="F:ATP binding"/>
    <property type="evidence" value="ECO:0007669"/>
    <property type="project" value="UniProtKB-KW"/>
</dbReference>
<proteinExistence type="predicted"/>
<dbReference type="InterPro" id="IPR004358">
    <property type="entry name" value="Sig_transdc_His_kin-like_C"/>
</dbReference>
<accession>A0AAU7C966</accession>